<dbReference type="AlphaFoldDB" id="A0A382NTI2"/>
<evidence type="ECO:0000313" key="1">
    <source>
        <dbReference type="EMBL" id="SVC62881.1"/>
    </source>
</evidence>
<feature type="non-terminal residue" evidence="1">
    <location>
        <position position="1"/>
    </location>
</feature>
<dbReference type="EMBL" id="UINC01101789">
    <property type="protein sequence ID" value="SVC62881.1"/>
    <property type="molecule type" value="Genomic_DNA"/>
</dbReference>
<protein>
    <submittedName>
        <fullName evidence="1">Uncharacterized protein</fullName>
    </submittedName>
</protein>
<name>A0A382NTI2_9ZZZZ</name>
<feature type="non-terminal residue" evidence="1">
    <location>
        <position position="23"/>
    </location>
</feature>
<accession>A0A382NTI2</accession>
<reference evidence="1" key="1">
    <citation type="submission" date="2018-05" db="EMBL/GenBank/DDBJ databases">
        <authorList>
            <person name="Lanie J.A."/>
            <person name="Ng W.-L."/>
            <person name="Kazmierczak K.M."/>
            <person name="Andrzejewski T.M."/>
            <person name="Davidsen T.M."/>
            <person name="Wayne K.J."/>
            <person name="Tettelin H."/>
            <person name="Glass J.I."/>
            <person name="Rusch D."/>
            <person name="Podicherti R."/>
            <person name="Tsui H.-C.T."/>
            <person name="Winkler M.E."/>
        </authorList>
    </citation>
    <scope>NUCLEOTIDE SEQUENCE</scope>
</reference>
<sequence>VFFGKMARASRGAFIWVITLLCG</sequence>
<proteinExistence type="predicted"/>
<gene>
    <name evidence="1" type="ORF">METZ01_LOCUS315735</name>
</gene>
<organism evidence="1">
    <name type="scientific">marine metagenome</name>
    <dbReference type="NCBI Taxonomy" id="408172"/>
    <lineage>
        <taxon>unclassified sequences</taxon>
        <taxon>metagenomes</taxon>
        <taxon>ecological metagenomes</taxon>
    </lineage>
</organism>